<name>A0ABQ4QHE7_9HYPH</name>
<evidence type="ECO:0000313" key="2">
    <source>
        <dbReference type="EMBL" id="GJD44638.1"/>
    </source>
</evidence>
<protein>
    <recommendedName>
        <fullName evidence="1">BioF2-like acetyltransferase domain-containing protein</fullName>
    </recommendedName>
</protein>
<gene>
    <name evidence="2" type="ORF">AFCDBAGC_2505</name>
</gene>
<keyword evidence="3" id="KW-1185">Reference proteome</keyword>
<dbReference type="Proteomes" id="UP001055117">
    <property type="component" value="Unassembled WGS sequence"/>
</dbReference>
<evidence type="ECO:0000259" key="1">
    <source>
        <dbReference type="Pfam" id="PF13480"/>
    </source>
</evidence>
<organism evidence="2 3">
    <name type="scientific">Methylobacterium cerastii</name>
    <dbReference type="NCBI Taxonomy" id="932741"/>
    <lineage>
        <taxon>Bacteria</taxon>
        <taxon>Pseudomonadati</taxon>
        <taxon>Pseudomonadota</taxon>
        <taxon>Alphaproteobacteria</taxon>
        <taxon>Hyphomicrobiales</taxon>
        <taxon>Methylobacteriaceae</taxon>
        <taxon>Methylobacterium</taxon>
    </lineage>
</organism>
<reference evidence="2 3" key="1">
    <citation type="journal article" date="2021" name="Front. Microbiol.">
        <title>Comprehensive Comparative Genomics and Phenotyping of Methylobacterium Species.</title>
        <authorList>
            <person name="Alessa O."/>
            <person name="Ogura Y."/>
            <person name="Fujitani Y."/>
            <person name="Takami H."/>
            <person name="Hayashi T."/>
            <person name="Sahin N."/>
            <person name="Tani A."/>
        </authorList>
    </citation>
    <scope>NUCLEOTIDE SEQUENCE [LARGE SCALE GENOMIC DNA]</scope>
    <source>
        <strain evidence="2 3">DSM 23679</strain>
    </source>
</reference>
<comment type="caution">
    <text evidence="2">The sequence shown here is derived from an EMBL/GenBank/DDBJ whole genome shotgun (WGS) entry which is preliminary data.</text>
</comment>
<evidence type="ECO:0000313" key="3">
    <source>
        <dbReference type="Proteomes" id="UP001055117"/>
    </source>
</evidence>
<dbReference type="EMBL" id="BPQG01000036">
    <property type="protein sequence ID" value="GJD44638.1"/>
    <property type="molecule type" value="Genomic_DNA"/>
</dbReference>
<sequence length="384" mass="41048">MSAGPTAMVPGGLFAALRPLDPASPASAAWRALGAGACVPNPFYEADYALPAARAFGDGVRLLVVADRPPEEPGARWLALWPFRSSRTRWGVPLPVLVGWTHGFCPLGVPLLDGTEPARALQALCDAPRALGLSPRLLLLNAPADGPFAELLAARTNRRDAAYWAHARGALDLAGLKPAGRAGYLDHVSGKGRRKLRLGRERLEAGGAVAFETVADPAALAAALDDYVALETAGWKGRAGTALGQRPAEAAFMRGMVAGFGAQGRIRIVRLRRNGRTLAAAILPRSGTEAFVLKVSYDEAEAAGAPGVRLVHRLTEAALRDGAIDRIDSCAAPDYRLAEMFWTGRRAIAHRLVEASPDRFFPLAAALEHARERYAGWQMRRRVR</sequence>
<dbReference type="InterPro" id="IPR016181">
    <property type="entry name" value="Acyl_CoA_acyltransferase"/>
</dbReference>
<dbReference type="Pfam" id="PF13480">
    <property type="entry name" value="Acetyltransf_6"/>
    <property type="match status" value="1"/>
</dbReference>
<dbReference type="InterPro" id="IPR038740">
    <property type="entry name" value="BioF2-like_GNAT_dom"/>
</dbReference>
<dbReference type="RefSeq" id="WP_238272274.1">
    <property type="nucleotide sequence ID" value="NZ_BPQG01000036.1"/>
</dbReference>
<feature type="domain" description="BioF2-like acetyltransferase" evidence="1">
    <location>
        <begin position="191"/>
        <end position="331"/>
    </location>
</feature>
<dbReference type="SUPFAM" id="SSF55729">
    <property type="entry name" value="Acyl-CoA N-acyltransferases (Nat)"/>
    <property type="match status" value="1"/>
</dbReference>
<accession>A0ABQ4QHE7</accession>
<proteinExistence type="predicted"/>